<organism evidence="2 3">
    <name type="scientific">Gynuella sunshinyii YC6258</name>
    <dbReference type="NCBI Taxonomy" id="1445510"/>
    <lineage>
        <taxon>Bacteria</taxon>
        <taxon>Pseudomonadati</taxon>
        <taxon>Pseudomonadota</taxon>
        <taxon>Gammaproteobacteria</taxon>
        <taxon>Oceanospirillales</taxon>
        <taxon>Saccharospirillaceae</taxon>
        <taxon>Gynuella</taxon>
    </lineage>
</organism>
<keyword evidence="3" id="KW-1185">Reference proteome</keyword>
<sequence length="113" mass="13206">MPHEAFDFEKMALLAKEDPQALETWLEERVEELIMSSPIEHHHRLRGLQFQIDMERKRASNPLAACIKLSQMMHESFSKLRQVLNEVQQNNYQSSNQTTPTSQAKVIPFARSR</sequence>
<gene>
    <name evidence="2" type="ORF">YC6258_03879</name>
</gene>
<dbReference type="HOGENOM" id="CLU_153204_0_0_6"/>
<reference evidence="2 3" key="1">
    <citation type="submission" date="2014-01" db="EMBL/GenBank/DDBJ databases">
        <title>Full genme sequencing of cellulolytic bacterium Gynuella sunshinyii YC6258T gen. nov., sp. nov.</title>
        <authorList>
            <person name="Khan H."/>
            <person name="Chung E.J."/>
            <person name="Chung Y.R."/>
        </authorList>
    </citation>
    <scope>NUCLEOTIDE SEQUENCE [LARGE SCALE GENOMIC DNA]</scope>
    <source>
        <strain evidence="2 3">YC6258</strain>
    </source>
</reference>
<dbReference type="Pfam" id="PF11333">
    <property type="entry name" value="DUF3135"/>
    <property type="match status" value="1"/>
</dbReference>
<feature type="compositionally biased region" description="Low complexity" evidence="1">
    <location>
        <begin position="91"/>
        <end position="103"/>
    </location>
</feature>
<name>A0A0C5V972_9GAMM</name>
<protein>
    <recommendedName>
        <fullName evidence="4">DUF3135 domain-containing protein</fullName>
    </recommendedName>
</protein>
<dbReference type="AlphaFoldDB" id="A0A0C5V972"/>
<dbReference type="Proteomes" id="UP000032266">
    <property type="component" value="Chromosome"/>
</dbReference>
<evidence type="ECO:0000313" key="3">
    <source>
        <dbReference type="Proteomes" id="UP000032266"/>
    </source>
</evidence>
<proteinExistence type="predicted"/>
<dbReference type="PATRIC" id="fig|1445510.3.peg.3855"/>
<evidence type="ECO:0000256" key="1">
    <source>
        <dbReference type="SAM" id="MobiDB-lite"/>
    </source>
</evidence>
<dbReference type="STRING" id="1445510.YC6258_03879"/>
<evidence type="ECO:0000313" key="2">
    <source>
        <dbReference type="EMBL" id="AJQ95915.1"/>
    </source>
</evidence>
<dbReference type="InterPro" id="IPR021482">
    <property type="entry name" value="DUF3135"/>
</dbReference>
<dbReference type="EMBL" id="CP007142">
    <property type="protein sequence ID" value="AJQ95915.1"/>
    <property type="molecule type" value="Genomic_DNA"/>
</dbReference>
<dbReference type="KEGG" id="gsn:YC6258_03879"/>
<accession>A0A0C5V972</accession>
<feature type="region of interest" description="Disordered" evidence="1">
    <location>
        <begin position="91"/>
        <end position="113"/>
    </location>
</feature>
<evidence type="ECO:0008006" key="4">
    <source>
        <dbReference type="Google" id="ProtNLM"/>
    </source>
</evidence>